<proteinExistence type="inferred from homology"/>
<dbReference type="GO" id="GO:0008374">
    <property type="term" value="F:O-acyltransferase activity"/>
    <property type="evidence" value="ECO:0007669"/>
    <property type="project" value="TreeGrafter"/>
</dbReference>
<keyword evidence="2 3" id="KW-0808">Transferase</keyword>
<sequence>MLYFFPDIPIIMRFRGFLYGLGMKKCGKDFQVTHDAIIKGLQSIMVGSNCFVGNSSVIMGNGYIIIEDQVMLAPHVILISGNHTSKNGSYRYGQGDVGRIFIGKGAWIAGNSTIQKDSALPANSVLSANSFLNKIYTEENSVYGGVPAKLLRIKDNNNA</sequence>
<gene>
    <name evidence="3" type="ORF">DXA50_13795</name>
</gene>
<keyword evidence="3" id="KW-0012">Acyltransferase</keyword>
<protein>
    <submittedName>
        <fullName evidence="3">Acyltransferase</fullName>
    </submittedName>
</protein>
<evidence type="ECO:0000256" key="1">
    <source>
        <dbReference type="ARBA" id="ARBA00007274"/>
    </source>
</evidence>
<dbReference type="Proteomes" id="UP000286063">
    <property type="component" value="Unassembled WGS sequence"/>
</dbReference>
<comment type="similarity">
    <text evidence="1">Belongs to the transferase hexapeptide repeat family.</text>
</comment>
<evidence type="ECO:0000313" key="4">
    <source>
        <dbReference type="Proteomes" id="UP000286063"/>
    </source>
</evidence>
<comment type="caution">
    <text evidence="3">The sequence shown here is derived from an EMBL/GenBank/DDBJ whole genome shotgun (WGS) entry which is preliminary data.</text>
</comment>
<dbReference type="CDD" id="cd04647">
    <property type="entry name" value="LbH_MAT_like"/>
    <property type="match status" value="1"/>
</dbReference>
<dbReference type="EMBL" id="QSCR01000026">
    <property type="protein sequence ID" value="RGY15015.1"/>
    <property type="molecule type" value="Genomic_DNA"/>
</dbReference>
<dbReference type="GO" id="GO:0005829">
    <property type="term" value="C:cytosol"/>
    <property type="evidence" value="ECO:0007669"/>
    <property type="project" value="TreeGrafter"/>
</dbReference>
<evidence type="ECO:0000256" key="2">
    <source>
        <dbReference type="ARBA" id="ARBA00022679"/>
    </source>
</evidence>
<dbReference type="InterPro" id="IPR011004">
    <property type="entry name" value="Trimer_LpxA-like_sf"/>
</dbReference>
<organism evidence="3 4">
    <name type="scientific">Butyricimonas virosa</name>
    <dbReference type="NCBI Taxonomy" id="544645"/>
    <lineage>
        <taxon>Bacteria</taxon>
        <taxon>Pseudomonadati</taxon>
        <taxon>Bacteroidota</taxon>
        <taxon>Bacteroidia</taxon>
        <taxon>Bacteroidales</taxon>
        <taxon>Odoribacteraceae</taxon>
        <taxon>Butyricimonas</taxon>
    </lineage>
</organism>
<dbReference type="Gene3D" id="2.160.10.10">
    <property type="entry name" value="Hexapeptide repeat proteins"/>
    <property type="match status" value="1"/>
</dbReference>
<accession>A0A413IKU4</accession>
<dbReference type="PANTHER" id="PTHR23416:SF23">
    <property type="entry name" value="ACETYLTRANSFERASE C18B11.09C-RELATED"/>
    <property type="match status" value="1"/>
</dbReference>
<name>A0A413IKU4_9BACT</name>
<evidence type="ECO:0000313" key="3">
    <source>
        <dbReference type="EMBL" id="RGY15015.1"/>
    </source>
</evidence>
<reference evidence="3 4" key="1">
    <citation type="submission" date="2018-08" db="EMBL/GenBank/DDBJ databases">
        <title>A genome reference for cultivated species of the human gut microbiota.</title>
        <authorList>
            <person name="Zou Y."/>
            <person name="Xue W."/>
            <person name="Luo G."/>
        </authorList>
    </citation>
    <scope>NUCLEOTIDE SEQUENCE [LARGE SCALE GENOMIC DNA]</scope>
    <source>
        <strain evidence="3 4">OF02-7</strain>
    </source>
</reference>
<dbReference type="PANTHER" id="PTHR23416">
    <property type="entry name" value="SIALIC ACID SYNTHASE-RELATED"/>
    <property type="match status" value="1"/>
</dbReference>
<dbReference type="SUPFAM" id="SSF51161">
    <property type="entry name" value="Trimeric LpxA-like enzymes"/>
    <property type="match status" value="1"/>
</dbReference>
<dbReference type="AlphaFoldDB" id="A0A413IKU4"/>
<dbReference type="InterPro" id="IPR051159">
    <property type="entry name" value="Hexapeptide_acetyltransf"/>
</dbReference>